<accession>A0ABQ6HK44</accession>
<proteinExistence type="predicted"/>
<keyword evidence="2" id="KW-1185">Reference proteome</keyword>
<dbReference type="Proteomes" id="UP001157109">
    <property type="component" value="Unassembled WGS sequence"/>
</dbReference>
<evidence type="ECO:0000313" key="2">
    <source>
        <dbReference type="Proteomes" id="UP001157109"/>
    </source>
</evidence>
<organism evidence="1 2">
    <name type="scientific">Arsenicicoccus piscis</name>
    <dbReference type="NCBI Taxonomy" id="673954"/>
    <lineage>
        <taxon>Bacteria</taxon>
        <taxon>Bacillati</taxon>
        <taxon>Actinomycetota</taxon>
        <taxon>Actinomycetes</taxon>
        <taxon>Micrococcales</taxon>
        <taxon>Intrasporangiaceae</taxon>
        <taxon>Arsenicicoccus</taxon>
    </lineage>
</organism>
<dbReference type="InterPro" id="IPR036291">
    <property type="entry name" value="NAD(P)-bd_dom_sf"/>
</dbReference>
<dbReference type="SUPFAM" id="SSF51735">
    <property type="entry name" value="NAD(P)-binding Rossmann-fold domains"/>
    <property type="match status" value="1"/>
</dbReference>
<dbReference type="Gene3D" id="3.40.50.720">
    <property type="entry name" value="NAD(P)-binding Rossmann-like Domain"/>
    <property type="match status" value="1"/>
</dbReference>
<evidence type="ECO:0000313" key="1">
    <source>
        <dbReference type="EMBL" id="GMA18736.1"/>
    </source>
</evidence>
<gene>
    <name evidence="1" type="ORF">GCM10025862_07570</name>
</gene>
<reference evidence="2" key="1">
    <citation type="journal article" date="2019" name="Int. J. Syst. Evol. Microbiol.">
        <title>The Global Catalogue of Microorganisms (GCM) 10K type strain sequencing project: providing services to taxonomists for standard genome sequencing and annotation.</title>
        <authorList>
            <consortium name="The Broad Institute Genomics Platform"/>
            <consortium name="The Broad Institute Genome Sequencing Center for Infectious Disease"/>
            <person name="Wu L."/>
            <person name="Ma J."/>
        </authorList>
    </citation>
    <scope>NUCLEOTIDE SEQUENCE [LARGE SCALE GENOMIC DNA]</scope>
    <source>
        <strain evidence="2">NBRC 105830</strain>
    </source>
</reference>
<comment type="caution">
    <text evidence="1">The sequence shown here is derived from an EMBL/GenBank/DDBJ whole genome shotgun (WGS) entry which is preliminary data.</text>
</comment>
<protein>
    <recommendedName>
        <fullName evidence="3">NAD(P)-dependent oxidoreductase</fullName>
    </recommendedName>
</protein>
<name>A0ABQ6HK44_9MICO</name>
<evidence type="ECO:0008006" key="3">
    <source>
        <dbReference type="Google" id="ProtNLM"/>
    </source>
</evidence>
<dbReference type="EMBL" id="BSUJ01000001">
    <property type="protein sequence ID" value="GMA18736.1"/>
    <property type="molecule type" value="Genomic_DNA"/>
</dbReference>
<sequence length="87" mass="9151">MASFVEADDAARAFVQALAWPSGLVNIVDDEPAGGREWGPAFAAAVGGTPPQVDDSNGIGRPVRNRAARQLGWDPSAASWREGFTQL</sequence>